<dbReference type="Pfam" id="PF03334">
    <property type="entry name" value="PhaG_MnhG_YufB"/>
    <property type="match status" value="1"/>
</dbReference>
<organism evidence="2 3">
    <name type="scientific">Rhodococcus ruber</name>
    <dbReference type="NCBI Taxonomy" id="1830"/>
    <lineage>
        <taxon>Bacteria</taxon>
        <taxon>Bacillati</taxon>
        <taxon>Actinomycetota</taxon>
        <taxon>Actinomycetes</taxon>
        <taxon>Mycobacteriales</taxon>
        <taxon>Nocardiaceae</taxon>
        <taxon>Rhodococcus</taxon>
    </lineage>
</organism>
<gene>
    <name evidence="2" type="ORF">RHRU231_330172</name>
</gene>
<dbReference type="Proteomes" id="UP000042997">
    <property type="component" value="Unassembled WGS sequence"/>
</dbReference>
<reference evidence="2 3" key="1">
    <citation type="journal article" date="2014" name="Genome Announc.">
        <title>Draft Genome Sequence of Propane- and Butane-Oxidizing Actinobacterium Rhodococcus ruber IEGM 231.</title>
        <authorList>
            <person name="Ivshina I.B."/>
            <person name="Kuyukina M.S."/>
            <person name="Krivoruchko A.V."/>
            <person name="Barbe V."/>
            <person name="Fischer C."/>
        </authorList>
    </citation>
    <scope>NUCLEOTIDE SEQUENCE [LARGE SCALE GENOMIC DNA]</scope>
</reference>
<evidence type="ECO:0000313" key="2">
    <source>
        <dbReference type="EMBL" id="CDZ87715.1"/>
    </source>
</evidence>
<accession>A0A098BHL7</accession>
<dbReference type="KEGG" id="rrz:CS378_09495"/>
<dbReference type="PANTHER" id="PTHR34703">
    <property type="entry name" value="ANTIPORTER SUBUNIT MNHG2-RELATED"/>
    <property type="match status" value="1"/>
</dbReference>
<dbReference type="EMBL" id="CCSD01000043">
    <property type="protein sequence ID" value="CDZ87715.1"/>
    <property type="molecule type" value="Genomic_DNA"/>
</dbReference>
<evidence type="ECO:0000313" key="3">
    <source>
        <dbReference type="Proteomes" id="UP000042997"/>
    </source>
</evidence>
<sequence>MITDILEVVGHILILLGSAVCLAGAIGVVRFRDTLARMHPATMPQVVGVLLVLSGAILNLRGSVDIWMLVLASMFMVLTAPVVAHRVGRVAYREQLGRDGLPMPEELPSE</sequence>
<dbReference type="NCBIfam" id="NF009314">
    <property type="entry name" value="PRK12674.1-2"/>
    <property type="match status" value="1"/>
</dbReference>
<evidence type="ECO:0000256" key="1">
    <source>
        <dbReference type="ARBA" id="ARBA00008404"/>
    </source>
</evidence>
<dbReference type="GeneID" id="66837267"/>
<dbReference type="NCBIfam" id="TIGR01300">
    <property type="entry name" value="CPA3_mnhG_phaG"/>
    <property type="match status" value="1"/>
</dbReference>
<dbReference type="eggNOG" id="COG1320">
    <property type="taxonomic scope" value="Bacteria"/>
</dbReference>
<dbReference type="PANTHER" id="PTHR34703:SF1">
    <property type="entry name" value="ANTIPORTER SUBUNIT MNHG2-RELATED"/>
    <property type="match status" value="1"/>
</dbReference>
<name>A0A098BHL7_9NOCA</name>
<comment type="similarity">
    <text evidence="1">Belongs to the CPA3 antiporters (TC 2.A.63) subunit G family.</text>
</comment>
<proteinExistence type="inferred from homology"/>
<dbReference type="RefSeq" id="WP_010592222.1">
    <property type="nucleotide sequence ID" value="NZ_CP023714.1"/>
</dbReference>
<protein>
    <submittedName>
        <fullName evidence="2">Putative monovalent cation/H+ antiporter subunit G</fullName>
    </submittedName>
</protein>
<dbReference type="OrthoDB" id="3214257at2"/>
<dbReference type="GO" id="GO:0015385">
    <property type="term" value="F:sodium:proton antiporter activity"/>
    <property type="evidence" value="ECO:0007669"/>
    <property type="project" value="TreeGrafter"/>
</dbReference>
<dbReference type="AlphaFoldDB" id="A0A098BHL7"/>
<dbReference type="InterPro" id="IPR005133">
    <property type="entry name" value="PhaG_MnhG_YufB"/>
</dbReference>